<dbReference type="SMART" id="SM00091">
    <property type="entry name" value="PAS"/>
    <property type="match status" value="2"/>
</dbReference>
<feature type="domain" description="PAC" evidence="2">
    <location>
        <begin position="88"/>
        <end position="140"/>
    </location>
</feature>
<dbReference type="Gene3D" id="3.30.450.20">
    <property type="entry name" value="PAS domain"/>
    <property type="match status" value="2"/>
</dbReference>
<dbReference type="InterPro" id="IPR035919">
    <property type="entry name" value="EAL_sf"/>
</dbReference>
<dbReference type="Pfam" id="PF00990">
    <property type="entry name" value="GGDEF"/>
    <property type="match status" value="1"/>
</dbReference>
<dbReference type="Pfam" id="PF00563">
    <property type="entry name" value="EAL"/>
    <property type="match status" value="1"/>
</dbReference>
<evidence type="ECO:0000259" key="4">
    <source>
        <dbReference type="PROSITE" id="PS50887"/>
    </source>
</evidence>
<organism evidence="5 6">
    <name type="scientific">Roseomonas populi</name>
    <dbReference type="NCBI Taxonomy" id="3121582"/>
    <lineage>
        <taxon>Bacteria</taxon>
        <taxon>Pseudomonadati</taxon>
        <taxon>Pseudomonadota</taxon>
        <taxon>Alphaproteobacteria</taxon>
        <taxon>Acetobacterales</taxon>
        <taxon>Roseomonadaceae</taxon>
        <taxon>Roseomonas</taxon>
    </lineage>
</organism>
<dbReference type="PANTHER" id="PTHR44757:SF2">
    <property type="entry name" value="BIOFILM ARCHITECTURE MAINTENANCE PROTEIN MBAA"/>
    <property type="match status" value="1"/>
</dbReference>
<evidence type="ECO:0000259" key="1">
    <source>
        <dbReference type="PROSITE" id="PS50112"/>
    </source>
</evidence>
<dbReference type="InterPro" id="IPR029787">
    <property type="entry name" value="Nucleotide_cyclase"/>
</dbReference>
<dbReference type="InterPro" id="IPR043128">
    <property type="entry name" value="Rev_trsase/Diguanyl_cyclase"/>
</dbReference>
<evidence type="ECO:0000313" key="5">
    <source>
        <dbReference type="EMBL" id="MCR0983298.1"/>
    </source>
</evidence>
<gene>
    <name evidence="5" type="ORF">NRP21_14680</name>
</gene>
<comment type="caution">
    <text evidence="5">The sequence shown here is derived from an EMBL/GenBank/DDBJ whole genome shotgun (WGS) entry which is preliminary data.</text>
</comment>
<dbReference type="PROSITE" id="PS50887">
    <property type="entry name" value="GGDEF"/>
    <property type="match status" value="1"/>
</dbReference>
<dbReference type="SMART" id="SM00267">
    <property type="entry name" value="GGDEF"/>
    <property type="match status" value="1"/>
</dbReference>
<dbReference type="PROSITE" id="PS50883">
    <property type="entry name" value="EAL"/>
    <property type="match status" value="1"/>
</dbReference>
<protein>
    <submittedName>
        <fullName evidence="5">EAL domain-containing protein</fullName>
    </submittedName>
</protein>
<dbReference type="NCBIfam" id="TIGR00254">
    <property type="entry name" value="GGDEF"/>
    <property type="match status" value="1"/>
</dbReference>
<dbReference type="Gene3D" id="3.30.70.270">
    <property type="match status" value="1"/>
</dbReference>
<dbReference type="PROSITE" id="PS50113">
    <property type="entry name" value="PAC"/>
    <property type="match status" value="1"/>
</dbReference>
<feature type="domain" description="GGDEF" evidence="4">
    <location>
        <begin position="299"/>
        <end position="432"/>
    </location>
</feature>
<dbReference type="CDD" id="cd00130">
    <property type="entry name" value="PAS"/>
    <property type="match status" value="1"/>
</dbReference>
<dbReference type="InterPro" id="IPR035965">
    <property type="entry name" value="PAS-like_dom_sf"/>
</dbReference>
<accession>A0ABT1X7C1</accession>
<dbReference type="InterPro" id="IPR000014">
    <property type="entry name" value="PAS"/>
</dbReference>
<dbReference type="EMBL" id="JANJOU010000011">
    <property type="protein sequence ID" value="MCR0983298.1"/>
    <property type="molecule type" value="Genomic_DNA"/>
</dbReference>
<name>A0ABT1X7C1_9PROT</name>
<dbReference type="SUPFAM" id="SSF141868">
    <property type="entry name" value="EAL domain-like"/>
    <property type="match status" value="1"/>
</dbReference>
<dbReference type="SUPFAM" id="SSF55785">
    <property type="entry name" value="PYP-like sensor domain (PAS domain)"/>
    <property type="match status" value="2"/>
</dbReference>
<evidence type="ECO:0000259" key="3">
    <source>
        <dbReference type="PROSITE" id="PS50883"/>
    </source>
</evidence>
<dbReference type="CDD" id="cd01948">
    <property type="entry name" value="EAL"/>
    <property type="match status" value="1"/>
</dbReference>
<dbReference type="InterPro" id="IPR001633">
    <property type="entry name" value="EAL_dom"/>
</dbReference>
<keyword evidence="6" id="KW-1185">Reference proteome</keyword>
<dbReference type="NCBIfam" id="TIGR00229">
    <property type="entry name" value="sensory_box"/>
    <property type="match status" value="1"/>
</dbReference>
<evidence type="ECO:0000313" key="6">
    <source>
        <dbReference type="Proteomes" id="UP001524642"/>
    </source>
</evidence>
<dbReference type="SMART" id="SM00086">
    <property type="entry name" value="PAC"/>
    <property type="match status" value="1"/>
</dbReference>
<dbReference type="PANTHER" id="PTHR44757">
    <property type="entry name" value="DIGUANYLATE CYCLASE DGCP"/>
    <property type="match status" value="1"/>
</dbReference>
<dbReference type="SMART" id="SM00052">
    <property type="entry name" value="EAL"/>
    <property type="match status" value="1"/>
</dbReference>
<dbReference type="InterPro" id="IPR052155">
    <property type="entry name" value="Biofilm_reg_signaling"/>
</dbReference>
<dbReference type="CDD" id="cd01949">
    <property type="entry name" value="GGDEF"/>
    <property type="match status" value="1"/>
</dbReference>
<dbReference type="SUPFAM" id="SSF55073">
    <property type="entry name" value="Nucleotide cyclase"/>
    <property type="match status" value="1"/>
</dbReference>
<reference evidence="5 6" key="1">
    <citation type="submission" date="2022-06" db="EMBL/GenBank/DDBJ databases">
        <title>Roseomonas CN29.</title>
        <authorList>
            <person name="Cheng Y."/>
            <person name="He X."/>
        </authorList>
    </citation>
    <scope>NUCLEOTIDE SEQUENCE [LARGE SCALE GENOMIC DNA]</scope>
    <source>
        <strain evidence="5 6">CN29</strain>
    </source>
</reference>
<proteinExistence type="predicted"/>
<feature type="domain" description="EAL" evidence="3">
    <location>
        <begin position="441"/>
        <end position="691"/>
    </location>
</feature>
<dbReference type="InterPro" id="IPR000700">
    <property type="entry name" value="PAS-assoc_C"/>
</dbReference>
<dbReference type="InterPro" id="IPR001610">
    <property type="entry name" value="PAC"/>
</dbReference>
<dbReference type="PROSITE" id="PS50112">
    <property type="entry name" value="PAS"/>
    <property type="match status" value="1"/>
</dbReference>
<dbReference type="Pfam" id="PF12860">
    <property type="entry name" value="PAS_7"/>
    <property type="match status" value="1"/>
</dbReference>
<dbReference type="InterPro" id="IPR000160">
    <property type="entry name" value="GGDEF_dom"/>
</dbReference>
<dbReference type="Gene3D" id="3.20.20.450">
    <property type="entry name" value="EAL domain"/>
    <property type="match status" value="1"/>
</dbReference>
<evidence type="ECO:0000259" key="2">
    <source>
        <dbReference type="PROSITE" id="PS50113"/>
    </source>
</evidence>
<feature type="domain" description="PAS" evidence="1">
    <location>
        <begin position="13"/>
        <end position="70"/>
    </location>
</feature>
<dbReference type="Pfam" id="PF13426">
    <property type="entry name" value="PAS_9"/>
    <property type="match status" value="1"/>
</dbReference>
<sequence length="707" mass="77588">MSSNPPKASSDQANTLYRLLVQGVTDYAIYLLAPDGTVSNWNAGAERAKGYLAEEIVGQHFSRFYTPEDRRAGLPQRALATSLATGKFEGQGWRLRRDGSRFWAHVVIDPIRDETGVLVGYAKITRDLTEQRRQDEQMRRLRENLDLALDNMSQGLALFDAQERLVLSNNRLREMLELDEAGRPVATFTDILWQLHGGGEADYAETAERVARAREDHLGRLAVTQGTVSAEIRRQGRSIAISHRALPAGGWVSTLDDITERRVIEDRIVHLAHHDTLTALPNRATFSARLDAALAALGGSCAVLYLDLDRFKPVNDTLGHPVGDAVLQAVAARIQAQLRKQDTVSRMGGDEFAILLGCCENGRDAAALAERLIREIARPIDVKGVQVMIGASIGIALAPQHGEEADLLLRNADLALYRAKESGRGCLRTYEPGMEMVMQQRRELERDLRMALALGEFALHYQPVVDMARDRITSFEALLRWKSPTRGQVPPADFIPFAEEVGLMPEIGDWVLRTACREAAGWPEPVKVSVNLSTTQFRLPDLVHRVTAALEETGLGADRLELEVTETAMIDDVQGAAAILGELRRLGIQIAMDDFGTGYSSLSFLRNLPFTRIKIDRSFVKDLGTKPEAAAIVRAVTGLCDSLGVSATAEGVETEGQVAMLQAEGCPEVQGYFISRPCPAAEVADWIAAFASSRRDEPGNRALPDAA</sequence>
<dbReference type="RefSeq" id="WP_257716967.1">
    <property type="nucleotide sequence ID" value="NZ_JANJOU010000011.1"/>
</dbReference>
<dbReference type="Proteomes" id="UP001524642">
    <property type="component" value="Unassembled WGS sequence"/>
</dbReference>